<dbReference type="FunFam" id="3.40.50.1000:FF:000162">
    <property type="entry name" value="HAD-like protein"/>
    <property type="match status" value="1"/>
</dbReference>
<evidence type="ECO:0000256" key="2">
    <source>
        <dbReference type="ARBA" id="ARBA00001946"/>
    </source>
</evidence>
<sequence length="218" mass="23632">MKIRSLVDGPLEAVLFDFDGTLVDSVPDLAASVDAVLAEYGQGPAGEARVRDWVGRGAWNLIHRAFEFADASQHADAAYLRFESHYQAQCARNPVLYPGVAEGLARIQQQWPTALVTNKPMQYTTIMLDALDMRFDVVLGGDSVATKKPAPDMLQLACQRMGVNPARCVMVGDSSNDSEAAQALGMPVALTRLGYNHGNAVELAAPDLIYHDFLELLA</sequence>
<evidence type="ECO:0000256" key="5">
    <source>
        <dbReference type="ARBA" id="ARBA00013078"/>
    </source>
</evidence>
<dbReference type="SUPFAM" id="SSF56784">
    <property type="entry name" value="HAD-like"/>
    <property type="match status" value="1"/>
</dbReference>
<evidence type="ECO:0000256" key="7">
    <source>
        <dbReference type="ARBA" id="ARBA00022801"/>
    </source>
</evidence>
<dbReference type="Gene3D" id="1.10.150.240">
    <property type="entry name" value="Putative phosphatase, domain 2"/>
    <property type="match status" value="1"/>
</dbReference>
<gene>
    <name evidence="10" type="primary">gph</name>
    <name evidence="10" type="ORF">GH975_11225</name>
</gene>
<dbReference type="Gene3D" id="3.40.50.1000">
    <property type="entry name" value="HAD superfamily/HAD-like"/>
    <property type="match status" value="1"/>
</dbReference>
<dbReference type="InterPro" id="IPR041492">
    <property type="entry name" value="HAD_2"/>
</dbReference>
<evidence type="ECO:0000256" key="8">
    <source>
        <dbReference type="ARBA" id="ARBA00022842"/>
    </source>
</evidence>
<evidence type="ECO:0000256" key="6">
    <source>
        <dbReference type="ARBA" id="ARBA00022723"/>
    </source>
</evidence>
<proteinExistence type="inferred from homology"/>
<dbReference type="SFLD" id="SFLDG01129">
    <property type="entry name" value="C1.5:_HAD__Beta-PGM__Phosphata"/>
    <property type="match status" value="1"/>
</dbReference>
<comment type="cofactor">
    <cofactor evidence="2">
        <name>Mg(2+)</name>
        <dbReference type="ChEBI" id="CHEBI:18420"/>
    </cofactor>
</comment>
<dbReference type="PANTHER" id="PTHR43434">
    <property type="entry name" value="PHOSPHOGLYCOLATE PHOSPHATASE"/>
    <property type="match status" value="1"/>
</dbReference>
<organism evidence="10 11">
    <name type="scientific">Litorivicinus lipolyticus</name>
    <dbReference type="NCBI Taxonomy" id="418701"/>
    <lineage>
        <taxon>Bacteria</taxon>
        <taxon>Pseudomonadati</taxon>
        <taxon>Pseudomonadota</taxon>
        <taxon>Gammaproteobacteria</taxon>
        <taxon>Oceanospirillales</taxon>
        <taxon>Litorivicinaceae</taxon>
        <taxon>Litorivicinus</taxon>
    </lineage>
</organism>
<dbReference type="GO" id="GO:0005975">
    <property type="term" value="P:carbohydrate metabolic process"/>
    <property type="evidence" value="ECO:0007669"/>
    <property type="project" value="InterPro"/>
</dbReference>
<dbReference type="InterPro" id="IPR023198">
    <property type="entry name" value="PGP-like_dom2"/>
</dbReference>
<dbReference type="SFLD" id="SFLDS00003">
    <property type="entry name" value="Haloacid_Dehalogenase"/>
    <property type="match status" value="1"/>
</dbReference>
<dbReference type="InterPro" id="IPR023214">
    <property type="entry name" value="HAD_sf"/>
</dbReference>
<dbReference type="InterPro" id="IPR037512">
    <property type="entry name" value="PGPase_prok"/>
</dbReference>
<keyword evidence="11" id="KW-1185">Reference proteome</keyword>
<comment type="similarity">
    <text evidence="4">Belongs to the HAD-like hydrolase superfamily. CbbY/CbbZ/Gph/YieH family.</text>
</comment>
<dbReference type="EMBL" id="CP045871">
    <property type="protein sequence ID" value="QGG81103.1"/>
    <property type="molecule type" value="Genomic_DNA"/>
</dbReference>
<keyword evidence="8" id="KW-0460">Magnesium</keyword>
<keyword evidence="9" id="KW-0119">Carbohydrate metabolism</keyword>
<evidence type="ECO:0000256" key="1">
    <source>
        <dbReference type="ARBA" id="ARBA00000830"/>
    </source>
</evidence>
<protein>
    <recommendedName>
        <fullName evidence="5">phosphoglycolate phosphatase</fullName>
        <ecNumber evidence="5">3.1.3.18</ecNumber>
    </recommendedName>
</protein>
<keyword evidence="7 10" id="KW-0378">Hydrolase</keyword>
<dbReference type="GO" id="GO:0008967">
    <property type="term" value="F:phosphoglycolate phosphatase activity"/>
    <property type="evidence" value="ECO:0007669"/>
    <property type="project" value="UniProtKB-EC"/>
</dbReference>
<evidence type="ECO:0000313" key="10">
    <source>
        <dbReference type="EMBL" id="QGG81103.1"/>
    </source>
</evidence>
<dbReference type="EC" id="3.1.3.18" evidence="5"/>
<dbReference type="NCBIfam" id="TIGR01449">
    <property type="entry name" value="PGP_bact"/>
    <property type="match status" value="1"/>
</dbReference>
<comment type="pathway">
    <text evidence="3">Organic acid metabolism; glycolate biosynthesis; glycolate from 2-phosphoglycolate: step 1/1.</text>
</comment>
<dbReference type="SFLD" id="SFLDG01135">
    <property type="entry name" value="C1.5.6:_HAD__Beta-PGM__Phospha"/>
    <property type="match status" value="1"/>
</dbReference>
<dbReference type="Proteomes" id="UP000388235">
    <property type="component" value="Chromosome"/>
</dbReference>
<dbReference type="PRINTS" id="PR00413">
    <property type="entry name" value="HADHALOGNASE"/>
</dbReference>
<dbReference type="OrthoDB" id="9776368at2"/>
<dbReference type="KEGG" id="llp:GH975_11225"/>
<dbReference type="InterPro" id="IPR036412">
    <property type="entry name" value="HAD-like_sf"/>
</dbReference>
<name>A0A5Q2QCS3_9GAMM</name>
<dbReference type="AlphaFoldDB" id="A0A5Q2QCS3"/>
<dbReference type="InterPro" id="IPR006439">
    <property type="entry name" value="HAD-SF_hydro_IA"/>
</dbReference>
<dbReference type="NCBIfam" id="TIGR01549">
    <property type="entry name" value="HAD-SF-IA-v1"/>
    <property type="match status" value="1"/>
</dbReference>
<accession>A0A5Q2QCS3</accession>
<comment type="catalytic activity">
    <reaction evidence="1">
        <text>2-phosphoglycolate + H2O = glycolate + phosphate</text>
        <dbReference type="Rhea" id="RHEA:14369"/>
        <dbReference type="ChEBI" id="CHEBI:15377"/>
        <dbReference type="ChEBI" id="CHEBI:29805"/>
        <dbReference type="ChEBI" id="CHEBI:43474"/>
        <dbReference type="ChEBI" id="CHEBI:58033"/>
        <dbReference type="EC" id="3.1.3.18"/>
    </reaction>
</comment>
<dbReference type="Pfam" id="PF13419">
    <property type="entry name" value="HAD_2"/>
    <property type="match status" value="1"/>
</dbReference>
<dbReference type="InterPro" id="IPR050155">
    <property type="entry name" value="HAD-like_hydrolase_sf"/>
</dbReference>
<evidence type="ECO:0000313" key="11">
    <source>
        <dbReference type="Proteomes" id="UP000388235"/>
    </source>
</evidence>
<dbReference type="GO" id="GO:0006281">
    <property type="term" value="P:DNA repair"/>
    <property type="evidence" value="ECO:0007669"/>
    <property type="project" value="TreeGrafter"/>
</dbReference>
<evidence type="ECO:0000256" key="4">
    <source>
        <dbReference type="ARBA" id="ARBA00006171"/>
    </source>
</evidence>
<evidence type="ECO:0000256" key="3">
    <source>
        <dbReference type="ARBA" id="ARBA00004818"/>
    </source>
</evidence>
<reference evidence="10 11" key="1">
    <citation type="submission" date="2019-11" db="EMBL/GenBank/DDBJ databases">
        <authorList>
            <person name="Khan S.A."/>
            <person name="Jeon C.O."/>
            <person name="Chun B.H."/>
        </authorList>
    </citation>
    <scope>NUCLEOTIDE SEQUENCE [LARGE SCALE GENOMIC DNA]</scope>
    <source>
        <strain evidence="10 11">IMCC 1097</strain>
    </source>
</reference>
<dbReference type="NCBIfam" id="TIGR01509">
    <property type="entry name" value="HAD-SF-IA-v3"/>
    <property type="match status" value="1"/>
</dbReference>
<dbReference type="GO" id="GO:0005829">
    <property type="term" value="C:cytosol"/>
    <property type="evidence" value="ECO:0007669"/>
    <property type="project" value="TreeGrafter"/>
</dbReference>
<dbReference type="RefSeq" id="WP_153714606.1">
    <property type="nucleotide sequence ID" value="NZ_CP045871.1"/>
</dbReference>
<keyword evidence="6" id="KW-0479">Metal-binding</keyword>
<dbReference type="PANTHER" id="PTHR43434:SF1">
    <property type="entry name" value="PHOSPHOGLYCOLATE PHOSPHATASE"/>
    <property type="match status" value="1"/>
</dbReference>
<dbReference type="GO" id="GO:0046872">
    <property type="term" value="F:metal ion binding"/>
    <property type="evidence" value="ECO:0007669"/>
    <property type="project" value="UniProtKB-KW"/>
</dbReference>
<evidence type="ECO:0000256" key="9">
    <source>
        <dbReference type="ARBA" id="ARBA00023277"/>
    </source>
</evidence>